<evidence type="ECO:0000259" key="2">
    <source>
        <dbReference type="Pfam" id="PF13581"/>
    </source>
</evidence>
<dbReference type="InterPro" id="IPR050267">
    <property type="entry name" value="Anti-sigma-factor_SerPK"/>
</dbReference>
<reference evidence="4" key="1">
    <citation type="journal article" date="2019" name="Int. J. Syst. Evol. Microbiol.">
        <title>The Global Catalogue of Microorganisms (GCM) 10K type strain sequencing project: providing services to taxonomists for standard genome sequencing and annotation.</title>
        <authorList>
            <consortium name="The Broad Institute Genomics Platform"/>
            <consortium name="The Broad Institute Genome Sequencing Center for Infectious Disease"/>
            <person name="Wu L."/>
            <person name="Ma J."/>
        </authorList>
    </citation>
    <scope>NUCLEOTIDE SEQUENCE [LARGE SCALE GENOMIC DNA]</scope>
    <source>
        <strain evidence="4">SYNS20</strain>
    </source>
</reference>
<protein>
    <submittedName>
        <fullName evidence="3">ATP-binding protein</fullName>
    </submittedName>
</protein>
<evidence type="ECO:0000256" key="1">
    <source>
        <dbReference type="ARBA" id="ARBA00022527"/>
    </source>
</evidence>
<dbReference type="CDD" id="cd16936">
    <property type="entry name" value="HATPase_RsbW-like"/>
    <property type="match status" value="1"/>
</dbReference>
<sequence length="143" mass="15637">MVTTDVVEVAWQLPRTPRSASRARALLREQLTEWKVDGEVADTAQLLLSELVTNSIRHGRVPPGREIGVRLARYEGRVRVEVADASNALPEPRQAGLDEEDGRGLALVIALADRWGCCPRRHGIGKATWAELVLPVRAVGGSE</sequence>
<keyword evidence="1" id="KW-0418">Kinase</keyword>
<proteinExistence type="predicted"/>
<evidence type="ECO:0000313" key="4">
    <source>
        <dbReference type="Proteomes" id="UP001596523"/>
    </source>
</evidence>
<dbReference type="SUPFAM" id="SSF55874">
    <property type="entry name" value="ATPase domain of HSP90 chaperone/DNA topoisomerase II/histidine kinase"/>
    <property type="match status" value="1"/>
</dbReference>
<keyword evidence="3" id="KW-0067">ATP-binding</keyword>
<dbReference type="InterPro" id="IPR003594">
    <property type="entry name" value="HATPase_dom"/>
</dbReference>
<dbReference type="GO" id="GO:0005524">
    <property type="term" value="F:ATP binding"/>
    <property type="evidence" value="ECO:0007669"/>
    <property type="project" value="UniProtKB-KW"/>
</dbReference>
<dbReference type="Pfam" id="PF13581">
    <property type="entry name" value="HATPase_c_2"/>
    <property type="match status" value="1"/>
</dbReference>
<dbReference type="Proteomes" id="UP001596523">
    <property type="component" value="Unassembled WGS sequence"/>
</dbReference>
<comment type="caution">
    <text evidence="3">The sequence shown here is derived from an EMBL/GenBank/DDBJ whole genome shotgun (WGS) entry which is preliminary data.</text>
</comment>
<dbReference type="InterPro" id="IPR036890">
    <property type="entry name" value="HATPase_C_sf"/>
</dbReference>
<dbReference type="PANTHER" id="PTHR35526:SF3">
    <property type="entry name" value="ANTI-SIGMA-F FACTOR RSBW"/>
    <property type="match status" value="1"/>
</dbReference>
<feature type="domain" description="Histidine kinase/HSP90-like ATPase" evidence="2">
    <location>
        <begin position="14"/>
        <end position="114"/>
    </location>
</feature>
<keyword evidence="4" id="KW-1185">Reference proteome</keyword>
<keyword evidence="3" id="KW-0547">Nucleotide-binding</keyword>
<dbReference type="PANTHER" id="PTHR35526">
    <property type="entry name" value="ANTI-SIGMA-F FACTOR RSBW-RELATED"/>
    <property type="match status" value="1"/>
</dbReference>
<evidence type="ECO:0000313" key="3">
    <source>
        <dbReference type="EMBL" id="MFC7306411.1"/>
    </source>
</evidence>
<dbReference type="EMBL" id="JBHTCF010000007">
    <property type="protein sequence ID" value="MFC7306411.1"/>
    <property type="molecule type" value="Genomic_DNA"/>
</dbReference>
<organism evidence="3 4">
    <name type="scientific">Streptomyces monticola</name>
    <dbReference type="NCBI Taxonomy" id="2666263"/>
    <lineage>
        <taxon>Bacteria</taxon>
        <taxon>Bacillati</taxon>
        <taxon>Actinomycetota</taxon>
        <taxon>Actinomycetes</taxon>
        <taxon>Kitasatosporales</taxon>
        <taxon>Streptomycetaceae</taxon>
        <taxon>Streptomyces</taxon>
    </lineage>
</organism>
<name>A0ABW2JLF4_9ACTN</name>
<dbReference type="RefSeq" id="WP_381831759.1">
    <property type="nucleotide sequence ID" value="NZ_JBHTCF010000007.1"/>
</dbReference>
<keyword evidence="1" id="KW-0723">Serine/threonine-protein kinase</keyword>
<dbReference type="Gene3D" id="3.30.565.10">
    <property type="entry name" value="Histidine kinase-like ATPase, C-terminal domain"/>
    <property type="match status" value="1"/>
</dbReference>
<accession>A0ABW2JLF4</accession>
<keyword evidence="1" id="KW-0808">Transferase</keyword>
<gene>
    <name evidence="3" type="ORF">ACFQVC_19565</name>
</gene>